<feature type="compositionally biased region" description="Low complexity" evidence="1">
    <location>
        <begin position="353"/>
        <end position="362"/>
    </location>
</feature>
<dbReference type="HOGENOM" id="CLU_657309_0_0_1"/>
<reference evidence="2 3" key="1">
    <citation type="journal article" date="2012" name="New Phytol.">
        <title>Insight into trade-off between wood decay and parasitism from the genome of a fungal forest pathogen.</title>
        <authorList>
            <person name="Olson A."/>
            <person name="Aerts A."/>
            <person name="Asiegbu F."/>
            <person name="Belbahri L."/>
            <person name="Bouzid O."/>
            <person name="Broberg A."/>
            <person name="Canback B."/>
            <person name="Coutinho P.M."/>
            <person name="Cullen D."/>
            <person name="Dalman K."/>
            <person name="Deflorio G."/>
            <person name="van Diepen L.T."/>
            <person name="Dunand C."/>
            <person name="Duplessis S."/>
            <person name="Durling M."/>
            <person name="Gonthier P."/>
            <person name="Grimwood J."/>
            <person name="Fossdal C.G."/>
            <person name="Hansson D."/>
            <person name="Henrissat B."/>
            <person name="Hietala A."/>
            <person name="Himmelstrand K."/>
            <person name="Hoffmeister D."/>
            <person name="Hogberg N."/>
            <person name="James T.Y."/>
            <person name="Karlsson M."/>
            <person name="Kohler A."/>
            <person name="Kues U."/>
            <person name="Lee Y.H."/>
            <person name="Lin Y.C."/>
            <person name="Lind M."/>
            <person name="Lindquist E."/>
            <person name="Lombard V."/>
            <person name="Lucas S."/>
            <person name="Lunden K."/>
            <person name="Morin E."/>
            <person name="Murat C."/>
            <person name="Park J."/>
            <person name="Raffaello T."/>
            <person name="Rouze P."/>
            <person name="Salamov A."/>
            <person name="Schmutz J."/>
            <person name="Solheim H."/>
            <person name="Stahlberg J."/>
            <person name="Velez H."/>
            <person name="de Vries R.P."/>
            <person name="Wiebenga A."/>
            <person name="Woodward S."/>
            <person name="Yakovlev I."/>
            <person name="Garbelotto M."/>
            <person name="Martin F."/>
            <person name="Grigoriev I.V."/>
            <person name="Stenlid J."/>
        </authorList>
    </citation>
    <scope>NUCLEOTIDE SEQUENCE [LARGE SCALE GENOMIC DNA]</scope>
    <source>
        <strain evidence="2 3">TC 32-1</strain>
    </source>
</reference>
<gene>
    <name evidence="2" type="ORF">HETIRDRAFT_420309</name>
</gene>
<proteinExistence type="predicted"/>
<dbReference type="STRING" id="747525.W4K207"/>
<dbReference type="KEGG" id="hir:HETIRDRAFT_420309"/>
<feature type="compositionally biased region" description="Low complexity" evidence="1">
    <location>
        <begin position="39"/>
        <end position="61"/>
    </location>
</feature>
<dbReference type="GeneID" id="20673644"/>
<dbReference type="OrthoDB" id="10255964at2759"/>
<dbReference type="EMBL" id="KI925461">
    <property type="protein sequence ID" value="ETW79141.1"/>
    <property type="molecule type" value="Genomic_DNA"/>
</dbReference>
<sequence length="418" mass="43721">MQPQPSYQPRPDSRGPQALYARIPEPQANGWNPAVYDQPGYNAYPAPAAAYAPGQEGGYPPTQGPQSMGQPQAPYGDPSLTPAPYGAPQQQQQQQQAAPGGYPQQPYPAQNRMSYFPQQAEHAPSPYGPSQQPQPLAQAQPQPQPQQQVEPPREAQGPPYTFDPKATYPDPNAQAWAQYYAQGGTDPTGAVYFFAVPGITDRTPVDAQSPQAQAQAQVQGQPQSQSQQDAAAGYQQPYAQVQQQSPGAGVVSSTSGLAHSPQSAHPQTAFVQAIQQQQQQPSQPPQAQLQHQPQAQSQPQPQPQPQPQLQDGPQRQASASSLPSPGAYAHELPTPYGAAAPVGPQRQGSLGTAYAPQSPGAAAGAGLGPGVGPAAEWANQYYGLQSQFAGMSVSGQGQGGEHGGQSQAQVPAQPPVGA</sequence>
<dbReference type="AlphaFoldDB" id="W4K207"/>
<feature type="compositionally biased region" description="Low complexity" evidence="1">
    <location>
        <begin position="205"/>
        <end position="244"/>
    </location>
</feature>
<evidence type="ECO:0000313" key="3">
    <source>
        <dbReference type="Proteomes" id="UP000030671"/>
    </source>
</evidence>
<dbReference type="RefSeq" id="XP_009549403.1">
    <property type="nucleotide sequence ID" value="XM_009551108.1"/>
</dbReference>
<organism evidence="2 3">
    <name type="scientific">Heterobasidion irregulare (strain TC 32-1)</name>
    <dbReference type="NCBI Taxonomy" id="747525"/>
    <lineage>
        <taxon>Eukaryota</taxon>
        <taxon>Fungi</taxon>
        <taxon>Dikarya</taxon>
        <taxon>Basidiomycota</taxon>
        <taxon>Agaricomycotina</taxon>
        <taxon>Agaricomycetes</taxon>
        <taxon>Russulales</taxon>
        <taxon>Bondarzewiaceae</taxon>
        <taxon>Heterobasidion</taxon>
        <taxon>Heterobasidion annosum species complex</taxon>
    </lineage>
</organism>
<feature type="compositionally biased region" description="Low complexity" evidence="1">
    <location>
        <begin position="124"/>
        <end position="156"/>
    </location>
</feature>
<dbReference type="InParanoid" id="W4K207"/>
<feature type="region of interest" description="Disordered" evidence="1">
    <location>
        <begin position="1"/>
        <end position="173"/>
    </location>
</feature>
<feature type="compositionally biased region" description="Low complexity" evidence="1">
    <location>
        <begin position="307"/>
        <end position="317"/>
    </location>
</feature>
<feature type="compositionally biased region" description="Polar residues" evidence="1">
    <location>
        <begin position="251"/>
        <end position="265"/>
    </location>
</feature>
<protein>
    <submittedName>
        <fullName evidence="2">Uncharacterized protein</fullName>
    </submittedName>
</protein>
<evidence type="ECO:0000256" key="1">
    <source>
        <dbReference type="SAM" id="MobiDB-lite"/>
    </source>
</evidence>
<feature type="compositionally biased region" description="Low complexity" evidence="1">
    <location>
        <begin position="266"/>
        <end position="299"/>
    </location>
</feature>
<dbReference type="Proteomes" id="UP000030671">
    <property type="component" value="Unassembled WGS sequence"/>
</dbReference>
<keyword evidence="3" id="KW-1185">Reference proteome</keyword>
<feature type="compositionally biased region" description="Low complexity" evidence="1">
    <location>
        <begin position="82"/>
        <end position="110"/>
    </location>
</feature>
<dbReference type="eggNOG" id="ENOG502R21D">
    <property type="taxonomic scope" value="Eukaryota"/>
</dbReference>
<accession>W4K207</accession>
<name>W4K207_HETIT</name>
<feature type="region of interest" description="Disordered" evidence="1">
    <location>
        <begin position="201"/>
        <end position="375"/>
    </location>
</feature>
<feature type="region of interest" description="Disordered" evidence="1">
    <location>
        <begin position="391"/>
        <end position="418"/>
    </location>
</feature>
<evidence type="ECO:0000313" key="2">
    <source>
        <dbReference type="EMBL" id="ETW79141.1"/>
    </source>
</evidence>